<reference evidence="2 3" key="1">
    <citation type="submission" date="2014-06" db="EMBL/GenBank/DDBJ databases">
        <authorList>
            <person name="Urmite Genomes Urmite Genomes"/>
        </authorList>
    </citation>
    <scope>NUCLEOTIDE SEQUENCE [LARGE SCALE GENOMIC DNA]</scope>
</reference>
<keyword evidence="1" id="KW-0812">Transmembrane</keyword>
<feature type="transmembrane region" description="Helical" evidence="1">
    <location>
        <begin position="105"/>
        <end position="125"/>
    </location>
</feature>
<dbReference type="STRING" id="1034943.BN59_02555"/>
<organism evidence="2 3">
    <name type="scientific">Legionella massiliensis</name>
    <dbReference type="NCBI Taxonomy" id="1034943"/>
    <lineage>
        <taxon>Bacteria</taxon>
        <taxon>Pseudomonadati</taxon>
        <taxon>Pseudomonadota</taxon>
        <taxon>Gammaproteobacteria</taxon>
        <taxon>Legionellales</taxon>
        <taxon>Legionellaceae</taxon>
        <taxon>Legionella</taxon>
    </lineage>
</organism>
<evidence type="ECO:0000313" key="2">
    <source>
        <dbReference type="EMBL" id="CDZ78245.1"/>
    </source>
</evidence>
<feature type="transmembrane region" description="Helical" evidence="1">
    <location>
        <begin position="265"/>
        <end position="290"/>
    </location>
</feature>
<keyword evidence="3" id="KW-1185">Reference proteome</keyword>
<name>A0A078KUX5_9GAMM</name>
<feature type="transmembrane region" description="Helical" evidence="1">
    <location>
        <begin position="208"/>
        <end position="227"/>
    </location>
</feature>
<feature type="transmembrane region" description="Helical" evidence="1">
    <location>
        <begin position="233"/>
        <end position="258"/>
    </location>
</feature>
<feature type="transmembrane region" description="Helical" evidence="1">
    <location>
        <begin position="165"/>
        <end position="188"/>
    </location>
</feature>
<sequence>MARLGDFLSKQSRFLLENDNQALVYIAVLAVIPFVGWLSAAIVALITLRKGWYDGLKGMIAGSIALLVLSLMSMSFTAALLATVMAFLPCYLTAAVLHSTASWKIAGGLLVLMALLVIALVHWFAPDFITGQYQYIQAILKEIERESTDSAAVSLLNNQNKLNEVIIANYLVGIQSVSIVLSTLTSLLVARSMQSRLFYPGGFKQEMLAFRASGFGVLLLVWAVIGAYQHYPLAISCLPVLVTYYVFAGLSISFNVLAKDKGLSYLILLVVPLVILPFIMLPIYVILGALDSLFNFRLYFSAKSDEKRE</sequence>
<feature type="transmembrane region" description="Helical" evidence="1">
    <location>
        <begin position="22"/>
        <end position="48"/>
    </location>
</feature>
<evidence type="ECO:0000256" key="1">
    <source>
        <dbReference type="SAM" id="Phobius"/>
    </source>
</evidence>
<dbReference type="OrthoDB" id="5659946at2"/>
<keyword evidence="1" id="KW-0472">Membrane</keyword>
<accession>A0A078KUX5</accession>
<keyword evidence="1" id="KW-1133">Transmembrane helix</keyword>
<evidence type="ECO:0000313" key="3">
    <source>
        <dbReference type="Proteomes" id="UP000044071"/>
    </source>
</evidence>
<dbReference type="Proteomes" id="UP000044071">
    <property type="component" value="Unassembled WGS sequence"/>
</dbReference>
<dbReference type="EMBL" id="CCSB01000003">
    <property type="protein sequence ID" value="CDZ78245.1"/>
    <property type="molecule type" value="Genomic_DNA"/>
</dbReference>
<dbReference type="AlphaFoldDB" id="A0A078KUX5"/>
<protein>
    <submittedName>
        <fullName evidence="2">Putative membrane protein</fullName>
    </submittedName>
</protein>
<dbReference type="eggNOG" id="ENOG50329TX">
    <property type="taxonomic scope" value="Bacteria"/>
</dbReference>
<proteinExistence type="predicted"/>
<gene>
    <name evidence="2" type="ORF">BN59_02555</name>
</gene>